<feature type="region of interest" description="Disordered" evidence="1">
    <location>
        <begin position="20"/>
        <end position="134"/>
    </location>
</feature>
<sequence>MAPASDTCGCGLASATCVGSDGDRFTGSGGDTAMRRRQRRGGGCWPTRRRRRRGGGCGEGVRRRRRRQRGEVAEAAAKGEEAVKGEESGDVLAFTMSNRSTTPRPLDTSTRGKMQPRAPIDFIGTSSLGGNATS</sequence>
<feature type="compositionally biased region" description="Polar residues" evidence="1">
    <location>
        <begin position="95"/>
        <end position="112"/>
    </location>
</feature>
<dbReference type="AlphaFoldDB" id="A0A0D3HU23"/>
<feature type="compositionally biased region" description="Polar residues" evidence="1">
    <location>
        <begin position="124"/>
        <end position="134"/>
    </location>
</feature>
<dbReference type="HOGENOM" id="CLU_1930974_0_0_1"/>
<dbReference type="Proteomes" id="UP000026960">
    <property type="component" value="Chromosome 12"/>
</dbReference>
<protein>
    <submittedName>
        <fullName evidence="2">Uncharacterized protein</fullName>
    </submittedName>
</protein>
<name>A0A0D3HU23_9ORYZ</name>
<dbReference type="Gramene" id="OBART12G10740.1">
    <property type="protein sequence ID" value="OBART12G10740.1"/>
    <property type="gene ID" value="OBART12G10740"/>
</dbReference>
<reference evidence="2" key="2">
    <citation type="submission" date="2015-03" db="UniProtKB">
        <authorList>
            <consortium name="EnsemblPlants"/>
        </authorList>
    </citation>
    <scope>IDENTIFICATION</scope>
</reference>
<reference evidence="2" key="1">
    <citation type="journal article" date="2009" name="Rice">
        <title>De Novo Next Generation Sequencing of Plant Genomes.</title>
        <authorList>
            <person name="Rounsley S."/>
            <person name="Marri P.R."/>
            <person name="Yu Y."/>
            <person name="He R."/>
            <person name="Sisneros N."/>
            <person name="Goicoechea J.L."/>
            <person name="Lee S.J."/>
            <person name="Angelova A."/>
            <person name="Kudrna D."/>
            <person name="Luo M."/>
            <person name="Affourtit J."/>
            <person name="Desany B."/>
            <person name="Knight J."/>
            <person name="Niazi F."/>
            <person name="Egholm M."/>
            <person name="Wing R.A."/>
        </authorList>
    </citation>
    <scope>NUCLEOTIDE SEQUENCE [LARGE SCALE GENOMIC DNA]</scope>
    <source>
        <strain evidence="2">cv. IRGC 105608</strain>
    </source>
</reference>
<proteinExistence type="predicted"/>
<evidence type="ECO:0000313" key="2">
    <source>
        <dbReference type="EnsemblPlants" id="OBART12G10740.1"/>
    </source>
</evidence>
<keyword evidence="3" id="KW-1185">Reference proteome</keyword>
<evidence type="ECO:0000256" key="1">
    <source>
        <dbReference type="SAM" id="MobiDB-lite"/>
    </source>
</evidence>
<dbReference type="EnsemblPlants" id="OBART12G10740.1">
    <property type="protein sequence ID" value="OBART12G10740.1"/>
    <property type="gene ID" value="OBART12G10740"/>
</dbReference>
<organism evidence="2">
    <name type="scientific">Oryza barthii</name>
    <dbReference type="NCBI Taxonomy" id="65489"/>
    <lineage>
        <taxon>Eukaryota</taxon>
        <taxon>Viridiplantae</taxon>
        <taxon>Streptophyta</taxon>
        <taxon>Embryophyta</taxon>
        <taxon>Tracheophyta</taxon>
        <taxon>Spermatophyta</taxon>
        <taxon>Magnoliopsida</taxon>
        <taxon>Liliopsida</taxon>
        <taxon>Poales</taxon>
        <taxon>Poaceae</taxon>
        <taxon>BOP clade</taxon>
        <taxon>Oryzoideae</taxon>
        <taxon>Oryzeae</taxon>
        <taxon>Oryzinae</taxon>
        <taxon>Oryza</taxon>
    </lineage>
</organism>
<dbReference type="PaxDb" id="65489-OBART12G10740.1"/>
<evidence type="ECO:0000313" key="3">
    <source>
        <dbReference type="Proteomes" id="UP000026960"/>
    </source>
</evidence>
<feature type="compositionally biased region" description="Basic and acidic residues" evidence="1">
    <location>
        <begin position="69"/>
        <end position="87"/>
    </location>
</feature>
<accession>A0A0D3HU23</accession>